<gene>
    <name evidence="6" type="ORF">H9754_06500</name>
</gene>
<comment type="caution">
    <text evidence="6">The sequence shown here is derived from an EMBL/GenBank/DDBJ whole genome shotgun (WGS) entry which is preliminary data.</text>
</comment>
<evidence type="ECO:0000256" key="1">
    <source>
        <dbReference type="ARBA" id="ARBA00004776"/>
    </source>
</evidence>
<name>A0A9D2PIF5_9FIRM</name>
<feature type="domain" description="Glycosyltransferase 2-like" evidence="5">
    <location>
        <begin position="9"/>
        <end position="121"/>
    </location>
</feature>
<comment type="similarity">
    <text evidence="2">Belongs to the glycosyltransferase 2 family.</text>
</comment>
<reference evidence="6" key="2">
    <citation type="submission" date="2021-04" db="EMBL/GenBank/DDBJ databases">
        <authorList>
            <person name="Gilroy R."/>
        </authorList>
    </citation>
    <scope>NUCLEOTIDE SEQUENCE</scope>
    <source>
        <strain evidence="6">ChiSjej3B21-8574</strain>
    </source>
</reference>
<organism evidence="6 7">
    <name type="scientific">Candidatus Anaerostipes avistercoris</name>
    <dbReference type="NCBI Taxonomy" id="2838462"/>
    <lineage>
        <taxon>Bacteria</taxon>
        <taxon>Bacillati</taxon>
        <taxon>Bacillota</taxon>
        <taxon>Clostridia</taxon>
        <taxon>Lachnospirales</taxon>
        <taxon>Lachnospiraceae</taxon>
        <taxon>Anaerostipes</taxon>
    </lineage>
</organism>
<evidence type="ECO:0000256" key="3">
    <source>
        <dbReference type="ARBA" id="ARBA00022676"/>
    </source>
</evidence>
<dbReference type="AlphaFoldDB" id="A0A9D2PIF5"/>
<evidence type="ECO:0000313" key="6">
    <source>
        <dbReference type="EMBL" id="HJC50213.1"/>
    </source>
</evidence>
<dbReference type="Proteomes" id="UP000823904">
    <property type="component" value="Unassembled WGS sequence"/>
</dbReference>
<protein>
    <submittedName>
        <fullName evidence="6">Glycosyltransferase family 2 protein</fullName>
    </submittedName>
</protein>
<dbReference type="SUPFAM" id="SSF53448">
    <property type="entry name" value="Nucleotide-diphospho-sugar transferases"/>
    <property type="match status" value="1"/>
</dbReference>
<evidence type="ECO:0000256" key="4">
    <source>
        <dbReference type="ARBA" id="ARBA00022679"/>
    </source>
</evidence>
<dbReference type="EMBL" id="DWWD01000024">
    <property type="protein sequence ID" value="HJC50213.1"/>
    <property type="molecule type" value="Genomic_DNA"/>
</dbReference>
<reference evidence="6" key="1">
    <citation type="journal article" date="2021" name="PeerJ">
        <title>Extensive microbial diversity within the chicken gut microbiome revealed by metagenomics and culture.</title>
        <authorList>
            <person name="Gilroy R."/>
            <person name="Ravi A."/>
            <person name="Getino M."/>
            <person name="Pursley I."/>
            <person name="Horton D.L."/>
            <person name="Alikhan N.F."/>
            <person name="Baker D."/>
            <person name="Gharbi K."/>
            <person name="Hall N."/>
            <person name="Watson M."/>
            <person name="Adriaenssens E.M."/>
            <person name="Foster-Nyarko E."/>
            <person name="Jarju S."/>
            <person name="Secka A."/>
            <person name="Antonio M."/>
            <person name="Oren A."/>
            <person name="Chaudhuri R.R."/>
            <person name="La Ragione R."/>
            <person name="Hildebrand F."/>
            <person name="Pallen M.J."/>
        </authorList>
    </citation>
    <scope>NUCLEOTIDE SEQUENCE</scope>
    <source>
        <strain evidence="6">ChiSjej3B21-8574</strain>
    </source>
</reference>
<dbReference type="PANTHER" id="PTHR43179">
    <property type="entry name" value="RHAMNOSYLTRANSFERASE WBBL"/>
    <property type="match status" value="1"/>
</dbReference>
<dbReference type="GO" id="GO:0016757">
    <property type="term" value="F:glycosyltransferase activity"/>
    <property type="evidence" value="ECO:0007669"/>
    <property type="project" value="UniProtKB-KW"/>
</dbReference>
<evidence type="ECO:0000259" key="5">
    <source>
        <dbReference type="Pfam" id="PF00535"/>
    </source>
</evidence>
<dbReference type="Pfam" id="PF00535">
    <property type="entry name" value="Glycos_transf_2"/>
    <property type="match status" value="1"/>
</dbReference>
<comment type="pathway">
    <text evidence="1">Cell wall biogenesis; cell wall polysaccharide biosynthesis.</text>
</comment>
<dbReference type="Gene3D" id="3.90.550.10">
    <property type="entry name" value="Spore Coat Polysaccharide Biosynthesis Protein SpsA, Chain A"/>
    <property type="match status" value="1"/>
</dbReference>
<dbReference type="InterPro" id="IPR001173">
    <property type="entry name" value="Glyco_trans_2-like"/>
</dbReference>
<dbReference type="PANTHER" id="PTHR43179:SF12">
    <property type="entry name" value="GALACTOFURANOSYLTRANSFERASE GLFT2"/>
    <property type="match status" value="1"/>
</dbReference>
<keyword evidence="4" id="KW-0808">Transferase</keyword>
<evidence type="ECO:0000313" key="7">
    <source>
        <dbReference type="Proteomes" id="UP000823904"/>
    </source>
</evidence>
<dbReference type="CDD" id="cd02526">
    <property type="entry name" value="GT2_RfbF_like"/>
    <property type="match status" value="1"/>
</dbReference>
<accession>A0A9D2PIF5</accession>
<sequence>MYNAIYAGIVTYNPDIENLKKNIEGIAGQVPIVIIVDNGSENVGAIKNYIKEINNVVMICFGTNKGIAAALNRLMQYGRDSGFQWMLSLDQDSVCPEDYCKNALSILNILPDIGIVGPVIHDRKVGIVGHNPKGEYGIVNTCITSGAFVKISVWEKAGKYDEKMFIDSVDFEFCYRVRQAGYLVIQSRKLSLDHSIGKGKIVSVGPFKKKIKEHSAFRCFYIARNNIYYPRKHKLLLYYVRGNYRNFKNILEILFFEKNKLDKICSIFNGWKQGLFMNIKDE</sequence>
<dbReference type="InterPro" id="IPR029044">
    <property type="entry name" value="Nucleotide-diphossugar_trans"/>
</dbReference>
<keyword evidence="3" id="KW-0328">Glycosyltransferase</keyword>
<evidence type="ECO:0000256" key="2">
    <source>
        <dbReference type="ARBA" id="ARBA00006739"/>
    </source>
</evidence>
<proteinExistence type="inferred from homology"/>